<feature type="compositionally biased region" description="Polar residues" evidence="1">
    <location>
        <begin position="99"/>
        <end position="108"/>
    </location>
</feature>
<evidence type="ECO:0000313" key="3">
    <source>
        <dbReference type="WBParaSite" id="ACRNAN_scaffold1748.g6353.t1"/>
    </source>
</evidence>
<dbReference type="AlphaFoldDB" id="A0A914D384"/>
<sequence length="188" mass="20719">MSRVPKLRDDPRKSPKTDSPPRAESQSRLRETGPIPYPQERSSNIPQDQLASPQGRVSKPTPSPRADPLSPGLIPEYPPLDRFPPPLLEPSHEIDPDPQGQSGPTSSYFPAPMANPRTPSPQDRFIPSRSRSEAGPEPGRSPNNPKADLLLPMVNPEPTRADSSTKQSINIFCSFCKLDYEYNGQCLS</sequence>
<accession>A0A914D384</accession>
<evidence type="ECO:0000313" key="2">
    <source>
        <dbReference type="Proteomes" id="UP000887540"/>
    </source>
</evidence>
<evidence type="ECO:0000256" key="1">
    <source>
        <dbReference type="SAM" id="MobiDB-lite"/>
    </source>
</evidence>
<feature type="compositionally biased region" description="Basic and acidic residues" evidence="1">
    <location>
        <begin position="1"/>
        <end position="31"/>
    </location>
</feature>
<feature type="compositionally biased region" description="Polar residues" evidence="1">
    <location>
        <begin position="40"/>
        <end position="52"/>
    </location>
</feature>
<protein>
    <submittedName>
        <fullName evidence="3">Uncharacterized protein</fullName>
    </submittedName>
</protein>
<reference evidence="3" key="1">
    <citation type="submission" date="2022-11" db="UniProtKB">
        <authorList>
            <consortium name="WormBaseParasite"/>
        </authorList>
    </citation>
    <scope>IDENTIFICATION</scope>
</reference>
<dbReference type="Proteomes" id="UP000887540">
    <property type="component" value="Unplaced"/>
</dbReference>
<feature type="compositionally biased region" description="Pro residues" evidence="1">
    <location>
        <begin position="76"/>
        <end position="88"/>
    </location>
</feature>
<keyword evidence="2" id="KW-1185">Reference proteome</keyword>
<feature type="region of interest" description="Disordered" evidence="1">
    <location>
        <begin position="1"/>
        <end position="164"/>
    </location>
</feature>
<organism evidence="2 3">
    <name type="scientific">Acrobeloides nanus</name>
    <dbReference type="NCBI Taxonomy" id="290746"/>
    <lineage>
        <taxon>Eukaryota</taxon>
        <taxon>Metazoa</taxon>
        <taxon>Ecdysozoa</taxon>
        <taxon>Nematoda</taxon>
        <taxon>Chromadorea</taxon>
        <taxon>Rhabditida</taxon>
        <taxon>Tylenchina</taxon>
        <taxon>Cephalobomorpha</taxon>
        <taxon>Cephaloboidea</taxon>
        <taxon>Cephalobidae</taxon>
        <taxon>Acrobeloides</taxon>
    </lineage>
</organism>
<proteinExistence type="predicted"/>
<dbReference type="WBParaSite" id="ACRNAN_scaffold1748.g6353.t1">
    <property type="protein sequence ID" value="ACRNAN_scaffold1748.g6353.t1"/>
    <property type="gene ID" value="ACRNAN_scaffold1748.g6353"/>
</dbReference>
<name>A0A914D384_9BILA</name>